<comment type="caution">
    <text evidence="2">The sequence shown here is derived from an EMBL/GenBank/DDBJ whole genome shotgun (WGS) entry which is preliminary data.</text>
</comment>
<organism evidence="2 3">
    <name type="scientific">Spectribacter hydrogenoxidans</name>
    <dbReference type="NCBI Taxonomy" id="3075608"/>
    <lineage>
        <taxon>Bacteria</taxon>
        <taxon>Pseudomonadati</taxon>
        <taxon>Pseudomonadota</taxon>
        <taxon>Gammaproteobacteria</taxon>
        <taxon>Salinisphaerales</taxon>
        <taxon>Salinisphaeraceae</taxon>
        <taxon>Spectribacter</taxon>
    </lineage>
</organism>
<dbReference type="EMBL" id="JAVRIB010000001">
    <property type="protein sequence ID" value="MDT0633358.1"/>
    <property type="molecule type" value="Genomic_DNA"/>
</dbReference>
<dbReference type="PROSITE" id="PS50801">
    <property type="entry name" value="STAS"/>
    <property type="match status" value="1"/>
</dbReference>
<feature type="domain" description="STAS" evidence="1">
    <location>
        <begin position="12"/>
        <end position="101"/>
    </location>
</feature>
<gene>
    <name evidence="2" type="ORF">RM532_00160</name>
</gene>
<dbReference type="InterPro" id="IPR002645">
    <property type="entry name" value="STAS_dom"/>
</dbReference>
<dbReference type="InterPro" id="IPR036513">
    <property type="entry name" value="STAS_dom_sf"/>
</dbReference>
<keyword evidence="3" id="KW-1185">Reference proteome</keyword>
<sequence>MMTTSAQHAEPLSLGPDLSVRTAGGLRDQLLHSLSVVGPVTLDGAEVTRADAGGLQLLVAFCRDRAATGGAVAWQAPSAALIEAARLAGLAETLGLSDPTG</sequence>
<name>A0ABU3BVN8_9GAMM</name>
<dbReference type="InterPro" id="IPR052746">
    <property type="entry name" value="MlaB_ABC_Transporter"/>
</dbReference>
<dbReference type="RefSeq" id="WP_311651059.1">
    <property type="nucleotide sequence ID" value="NZ_JAVRIB010000001.1"/>
</dbReference>
<dbReference type="Gene3D" id="3.30.750.24">
    <property type="entry name" value="STAS domain"/>
    <property type="match status" value="1"/>
</dbReference>
<dbReference type="SUPFAM" id="SSF52091">
    <property type="entry name" value="SpoIIaa-like"/>
    <property type="match status" value="1"/>
</dbReference>
<dbReference type="Pfam" id="PF13466">
    <property type="entry name" value="STAS_2"/>
    <property type="match status" value="1"/>
</dbReference>
<reference evidence="2 3" key="1">
    <citation type="submission" date="2023-09" db="EMBL/GenBank/DDBJ databases">
        <authorList>
            <person name="Rey-Velasco X."/>
        </authorList>
    </citation>
    <scope>NUCLEOTIDE SEQUENCE [LARGE SCALE GENOMIC DNA]</scope>
    <source>
        <strain evidence="2 3">W335</strain>
    </source>
</reference>
<protein>
    <submittedName>
        <fullName evidence="2">STAS domain-containing protein</fullName>
    </submittedName>
</protein>
<evidence type="ECO:0000313" key="2">
    <source>
        <dbReference type="EMBL" id="MDT0633358.1"/>
    </source>
</evidence>
<evidence type="ECO:0000259" key="1">
    <source>
        <dbReference type="PROSITE" id="PS50801"/>
    </source>
</evidence>
<dbReference type="PANTHER" id="PTHR35849:SF2">
    <property type="entry name" value="BLR2341 PROTEIN"/>
    <property type="match status" value="1"/>
</dbReference>
<dbReference type="PANTHER" id="PTHR35849">
    <property type="entry name" value="BLR2341 PROTEIN"/>
    <property type="match status" value="1"/>
</dbReference>
<dbReference type="InterPro" id="IPR058548">
    <property type="entry name" value="MlaB-like_STAS"/>
</dbReference>
<accession>A0ABU3BVN8</accession>
<evidence type="ECO:0000313" key="3">
    <source>
        <dbReference type="Proteomes" id="UP001251857"/>
    </source>
</evidence>
<dbReference type="Proteomes" id="UP001251857">
    <property type="component" value="Unassembled WGS sequence"/>
</dbReference>
<proteinExistence type="predicted"/>